<feature type="compositionally biased region" description="Polar residues" evidence="3">
    <location>
        <begin position="66"/>
        <end position="75"/>
    </location>
</feature>
<accession>A0A5M8PQN6</accession>
<keyword evidence="2" id="KW-0653">Protein transport</keyword>
<dbReference type="GO" id="GO:1990745">
    <property type="term" value="C:EARP complex"/>
    <property type="evidence" value="ECO:0007669"/>
    <property type="project" value="TreeGrafter"/>
</dbReference>
<organism evidence="4 5">
    <name type="scientific">Lasallia pustulata</name>
    <dbReference type="NCBI Taxonomy" id="136370"/>
    <lineage>
        <taxon>Eukaryota</taxon>
        <taxon>Fungi</taxon>
        <taxon>Dikarya</taxon>
        <taxon>Ascomycota</taxon>
        <taxon>Pezizomycotina</taxon>
        <taxon>Lecanoromycetes</taxon>
        <taxon>OSLEUM clade</taxon>
        <taxon>Umbilicariomycetidae</taxon>
        <taxon>Umbilicariales</taxon>
        <taxon>Umbilicariaceae</taxon>
        <taxon>Lasallia</taxon>
    </lineage>
</organism>
<dbReference type="InterPro" id="IPR014812">
    <property type="entry name" value="Vps51"/>
</dbReference>
<dbReference type="GO" id="GO:0042147">
    <property type="term" value="P:retrograde transport, endosome to Golgi"/>
    <property type="evidence" value="ECO:0007669"/>
    <property type="project" value="UniProtKB-UniRule"/>
</dbReference>
<feature type="compositionally biased region" description="Polar residues" evidence="3">
    <location>
        <begin position="1"/>
        <end position="26"/>
    </location>
</feature>
<gene>
    <name evidence="4" type="ORF">FRX48_04545</name>
</gene>
<dbReference type="AlphaFoldDB" id="A0A5M8PQN6"/>
<keyword evidence="2" id="KW-0813">Transport</keyword>
<feature type="compositionally biased region" description="Low complexity" evidence="3">
    <location>
        <begin position="29"/>
        <end position="40"/>
    </location>
</feature>
<dbReference type="GO" id="GO:0007030">
    <property type="term" value="P:Golgi organization"/>
    <property type="evidence" value="ECO:0007669"/>
    <property type="project" value="UniProtKB-UniRule"/>
</dbReference>
<reference evidence="4 5" key="1">
    <citation type="submission" date="2019-09" db="EMBL/GenBank/DDBJ databases">
        <title>The hologenome of the rock-dwelling lichen Lasallia pustulata.</title>
        <authorList>
            <person name="Greshake Tzovaras B."/>
            <person name="Segers F."/>
            <person name="Bicker A."/>
            <person name="Dal Grande F."/>
            <person name="Otte J."/>
            <person name="Hankeln T."/>
            <person name="Schmitt I."/>
            <person name="Ebersberger I."/>
        </authorList>
    </citation>
    <scope>NUCLEOTIDE SEQUENCE [LARGE SCALE GENOMIC DNA]</scope>
    <source>
        <strain evidence="4">A1-1</strain>
    </source>
</reference>
<evidence type="ECO:0000256" key="3">
    <source>
        <dbReference type="SAM" id="MobiDB-lite"/>
    </source>
</evidence>
<evidence type="ECO:0000313" key="4">
    <source>
        <dbReference type="EMBL" id="KAA6411265.1"/>
    </source>
</evidence>
<dbReference type="GO" id="GO:0048193">
    <property type="term" value="P:Golgi vesicle transport"/>
    <property type="evidence" value="ECO:0007669"/>
    <property type="project" value="TreeGrafter"/>
</dbReference>
<comment type="subunit">
    <text evidence="2">Component of the Golgi-associated retrograde protein (GARP) complex.</text>
</comment>
<dbReference type="GO" id="GO:0006869">
    <property type="term" value="P:lipid transport"/>
    <property type="evidence" value="ECO:0007669"/>
    <property type="project" value="UniProtKB-UniRule"/>
</dbReference>
<name>A0A5M8PQN6_9LECA</name>
<evidence type="ECO:0000256" key="1">
    <source>
        <dbReference type="ARBA" id="ARBA00006080"/>
    </source>
</evidence>
<comment type="function">
    <text evidence="2">Acts as component of the GARP complex that is involved in retrograde transport from early and late endosomes to the trans-Golgi network (TGN).</text>
</comment>
<evidence type="ECO:0000313" key="5">
    <source>
        <dbReference type="Proteomes" id="UP000324767"/>
    </source>
</evidence>
<dbReference type="GO" id="GO:0005829">
    <property type="term" value="C:cytosol"/>
    <property type="evidence" value="ECO:0007669"/>
    <property type="project" value="GOC"/>
</dbReference>
<dbReference type="GO" id="GO:0016020">
    <property type="term" value="C:membrane"/>
    <property type="evidence" value="ECO:0007669"/>
    <property type="project" value="TreeGrafter"/>
</dbReference>
<dbReference type="PANTHER" id="PTHR15954">
    <property type="entry name" value="VACUOLAR PROTEIN SORTING-ASSOCIATED PROTEIN 51 HOMOLOG"/>
    <property type="match status" value="1"/>
</dbReference>
<dbReference type="GO" id="GO:0000938">
    <property type="term" value="C:GARP complex"/>
    <property type="evidence" value="ECO:0007669"/>
    <property type="project" value="UniProtKB-UniRule"/>
</dbReference>
<protein>
    <recommendedName>
        <fullName evidence="2">Vacuolar protein sorting-associated protein 51 homolog</fullName>
    </recommendedName>
</protein>
<dbReference type="PANTHER" id="PTHR15954:SF4">
    <property type="entry name" value="VACUOLAR PROTEIN SORTING-ASSOCIATED PROTEIN 51 HOMOLOG"/>
    <property type="match status" value="1"/>
</dbReference>
<comment type="subcellular location">
    <subcellularLocation>
        <location evidence="2">Golgi apparatus</location>
        <location evidence="2">trans-Golgi network</location>
    </subcellularLocation>
</comment>
<dbReference type="GO" id="GO:0032456">
    <property type="term" value="P:endocytic recycling"/>
    <property type="evidence" value="ECO:0007669"/>
    <property type="project" value="TreeGrafter"/>
</dbReference>
<dbReference type="GO" id="GO:0015031">
    <property type="term" value="P:protein transport"/>
    <property type="evidence" value="ECO:0007669"/>
    <property type="project" value="UniProtKB-UniRule"/>
</dbReference>
<dbReference type="OrthoDB" id="203678at2759"/>
<dbReference type="EMBL" id="VXIT01000007">
    <property type="protein sequence ID" value="KAA6411265.1"/>
    <property type="molecule type" value="Genomic_DNA"/>
</dbReference>
<feature type="region of interest" description="Disordered" evidence="3">
    <location>
        <begin position="263"/>
        <end position="283"/>
    </location>
</feature>
<keyword evidence="2" id="KW-0333">Golgi apparatus</keyword>
<dbReference type="Proteomes" id="UP000324767">
    <property type="component" value="Unassembled WGS sequence"/>
</dbReference>
<sequence>MSTITSPRASVASLQTPTSSRRTSLDTVARSQASSPQPQQRRNRAALRDYYGIKSSSTAAAPPTVDSVNVGGSQQEEVRDSELDGEGFDAEGSGLKGVEVDGQLQTRAAANAETWLWVGVEIKGLDGERKALVYDNYSKLITATDTIRKMRSNMDPLIPTTSMLGPAITHIAETATALAVSLQDRTGNRPSGRLAQGVKVDRAKQRETVRWVLQTPTRMRALLEEGQKEQAEKDWEETSRSLDKWKGVAGVDEVRAECIKVLEQGEGVGNGSPQPEEIPSNGT</sequence>
<comment type="caution">
    <text evidence="4">The sequence shown here is derived from an EMBL/GenBank/DDBJ whole genome shotgun (WGS) entry which is preliminary data.</text>
</comment>
<evidence type="ECO:0000256" key="2">
    <source>
        <dbReference type="RuleBase" id="RU368010"/>
    </source>
</evidence>
<comment type="similarity">
    <text evidence="1 2">Belongs to the VPS51 family.</text>
</comment>
<proteinExistence type="inferred from homology"/>
<feature type="region of interest" description="Disordered" evidence="3">
    <location>
        <begin position="1"/>
        <end position="87"/>
    </location>
</feature>
<dbReference type="Pfam" id="PF08700">
    <property type="entry name" value="VPS51_Exo84_N"/>
    <property type="match status" value="1"/>
</dbReference>
<keyword evidence="2" id="KW-0445">Lipid transport</keyword>